<accession>A0AA39YCB2</accession>
<evidence type="ECO:0000313" key="2">
    <source>
        <dbReference type="Proteomes" id="UP001174936"/>
    </source>
</evidence>
<dbReference type="AlphaFoldDB" id="A0AA39YCB2"/>
<dbReference type="EMBL" id="JAULSV010000003">
    <property type="protein sequence ID" value="KAK0649923.1"/>
    <property type="molecule type" value="Genomic_DNA"/>
</dbReference>
<protein>
    <submittedName>
        <fullName evidence="1">Uncharacterized protein</fullName>
    </submittedName>
</protein>
<name>A0AA39YCB2_9PEZI</name>
<comment type="caution">
    <text evidence="1">The sequence shown here is derived from an EMBL/GenBank/DDBJ whole genome shotgun (WGS) entry which is preliminary data.</text>
</comment>
<dbReference type="Proteomes" id="UP001174936">
    <property type="component" value="Unassembled WGS sequence"/>
</dbReference>
<keyword evidence="2" id="KW-1185">Reference proteome</keyword>
<sequence>MSPPNLLFWSVSPVPSWVAIAQISPSGRACPAGVFVPSGAPLQSTARTVTDQPHTKRYGFLGMLGSRPTP</sequence>
<proteinExistence type="predicted"/>
<evidence type="ECO:0000313" key="1">
    <source>
        <dbReference type="EMBL" id="KAK0649923.1"/>
    </source>
</evidence>
<reference evidence="1" key="1">
    <citation type="submission" date="2023-06" db="EMBL/GenBank/DDBJ databases">
        <title>Genome-scale phylogeny and comparative genomics of the fungal order Sordariales.</title>
        <authorList>
            <consortium name="Lawrence Berkeley National Laboratory"/>
            <person name="Hensen N."/>
            <person name="Bonometti L."/>
            <person name="Westerberg I."/>
            <person name="Brannstrom I.O."/>
            <person name="Guillou S."/>
            <person name="Cros-Aarteil S."/>
            <person name="Calhoun S."/>
            <person name="Haridas S."/>
            <person name="Kuo A."/>
            <person name="Mondo S."/>
            <person name="Pangilinan J."/>
            <person name="Riley R."/>
            <person name="Labutti K."/>
            <person name="Andreopoulos B."/>
            <person name="Lipzen A."/>
            <person name="Chen C."/>
            <person name="Yanf M."/>
            <person name="Daum C."/>
            <person name="Ng V."/>
            <person name="Clum A."/>
            <person name="Steindorff A."/>
            <person name="Ohm R."/>
            <person name="Martin F."/>
            <person name="Silar P."/>
            <person name="Natvig D."/>
            <person name="Lalanne C."/>
            <person name="Gautier V."/>
            <person name="Ament-Velasquez S.L."/>
            <person name="Kruys A."/>
            <person name="Hutchinson M.I."/>
            <person name="Powell A.J."/>
            <person name="Barry K."/>
            <person name="Miller A.N."/>
            <person name="Grigoriev I.V."/>
            <person name="Debuchy R."/>
            <person name="Gladieux P."/>
            <person name="Thoren M.H."/>
            <person name="Johannesson H."/>
        </authorList>
    </citation>
    <scope>NUCLEOTIDE SEQUENCE</scope>
    <source>
        <strain evidence="1">SMH2532-1</strain>
    </source>
</reference>
<organism evidence="1 2">
    <name type="scientific">Cercophora newfieldiana</name>
    <dbReference type="NCBI Taxonomy" id="92897"/>
    <lineage>
        <taxon>Eukaryota</taxon>
        <taxon>Fungi</taxon>
        <taxon>Dikarya</taxon>
        <taxon>Ascomycota</taxon>
        <taxon>Pezizomycotina</taxon>
        <taxon>Sordariomycetes</taxon>
        <taxon>Sordariomycetidae</taxon>
        <taxon>Sordariales</taxon>
        <taxon>Lasiosphaeriaceae</taxon>
        <taxon>Cercophora</taxon>
    </lineage>
</organism>
<gene>
    <name evidence="1" type="ORF">B0T16DRAFT_410897</name>
</gene>